<dbReference type="OrthoDB" id="6372253at2"/>
<evidence type="ECO:0000256" key="1">
    <source>
        <dbReference type="SAM" id="Coils"/>
    </source>
</evidence>
<accession>A0A420ARU8</accession>
<keyword evidence="1" id="KW-0175">Coiled coil</keyword>
<dbReference type="RefSeq" id="WP_120260999.1">
    <property type="nucleotide sequence ID" value="NZ_RAPY01000004.1"/>
</dbReference>
<feature type="coiled-coil region" evidence="1">
    <location>
        <begin position="44"/>
        <end position="76"/>
    </location>
</feature>
<reference evidence="2 3" key="1">
    <citation type="submission" date="2018-09" db="EMBL/GenBank/DDBJ databases">
        <title>Genomic Encyclopedia of Type Strains, Phase III (KMG-III): the genomes of soil and plant-associated and newly described type strains.</title>
        <authorList>
            <person name="Whitman W."/>
        </authorList>
    </citation>
    <scope>NUCLEOTIDE SEQUENCE [LARGE SCALE GENOMIC DNA]</scope>
    <source>
        <strain evidence="2 3">CECT 7938</strain>
    </source>
</reference>
<evidence type="ECO:0000313" key="3">
    <source>
        <dbReference type="Proteomes" id="UP000286246"/>
    </source>
</evidence>
<comment type="caution">
    <text evidence="2">The sequence shown here is derived from an EMBL/GenBank/DDBJ whole genome shotgun (WGS) entry which is preliminary data.</text>
</comment>
<keyword evidence="3" id="KW-1185">Reference proteome</keyword>
<organism evidence="2 3">
    <name type="scientific">Sphingobacterium detergens</name>
    <dbReference type="NCBI Taxonomy" id="1145106"/>
    <lineage>
        <taxon>Bacteria</taxon>
        <taxon>Pseudomonadati</taxon>
        <taxon>Bacteroidota</taxon>
        <taxon>Sphingobacteriia</taxon>
        <taxon>Sphingobacteriales</taxon>
        <taxon>Sphingobacteriaceae</taxon>
        <taxon>Sphingobacterium</taxon>
    </lineage>
</organism>
<proteinExistence type="predicted"/>
<protein>
    <submittedName>
        <fullName evidence="2">Uncharacterized protein</fullName>
    </submittedName>
</protein>
<dbReference type="EMBL" id="RAPY01000004">
    <property type="protein sequence ID" value="RKE47186.1"/>
    <property type="molecule type" value="Genomic_DNA"/>
</dbReference>
<dbReference type="Proteomes" id="UP000286246">
    <property type="component" value="Unassembled WGS sequence"/>
</dbReference>
<evidence type="ECO:0000313" key="2">
    <source>
        <dbReference type="EMBL" id="RKE47186.1"/>
    </source>
</evidence>
<gene>
    <name evidence="2" type="ORF">DFQ12_4350</name>
</gene>
<sequence>MEKGLIRFEQEQNQWKEWTLRVKSEFGDETLKSAQFQKEYLRHLEGLEIKYRANANKFEQLELNILRAKRREIEKQLYPRMIFRLAYRLLRSREMRREGKIHNLHLDINYDGLIAALAKKGFTGLEKQLSMHVKSNQPEFRIPVSFQINESSEMKYELRFCKGKNDAYEIQDIKATLKGDQKGAKLSMLYSSIPNVDLTMKQVYNLLAGRAIEKSEGWVMLDINDRDAEGNLKTKVFNKEYGFSVEKLLEQSGIKGIDDLSKRKEILQSLREGDIIKVRVGKEIKAIEANPLHKSLEKPEVVLAKRQADLEAARREVKPQAKVLEEKEVLKVKIA</sequence>
<dbReference type="AlphaFoldDB" id="A0A420ARU8"/>
<name>A0A420ARU8_SPHD1</name>